<evidence type="ECO:0000313" key="2">
    <source>
        <dbReference type="EMBL" id="MPC73806.1"/>
    </source>
</evidence>
<feature type="signal peptide" evidence="1">
    <location>
        <begin position="1"/>
        <end position="32"/>
    </location>
</feature>
<dbReference type="EMBL" id="VSRR010037564">
    <property type="protein sequence ID" value="MPC73806.1"/>
    <property type="molecule type" value="Genomic_DNA"/>
</dbReference>
<evidence type="ECO:0000313" key="3">
    <source>
        <dbReference type="Proteomes" id="UP000324222"/>
    </source>
</evidence>
<sequence>MSLKFGVTWTQRQKHALRYLLSCSLCLFLSLSLLLLHPPPSPPTSPSPTEFCPLTLSFSLCGSCISPPPPPLPPPPLAIIHIRSGKASGVCDRFPSADIALWCRGSGVIAVLKKVTCRYIAEL</sequence>
<dbReference type="Proteomes" id="UP000324222">
    <property type="component" value="Unassembled WGS sequence"/>
</dbReference>
<gene>
    <name evidence="2" type="ORF">E2C01_068144</name>
</gene>
<evidence type="ECO:0000256" key="1">
    <source>
        <dbReference type="SAM" id="SignalP"/>
    </source>
</evidence>
<feature type="chain" id="PRO_5022809736" evidence="1">
    <location>
        <begin position="33"/>
        <end position="123"/>
    </location>
</feature>
<organism evidence="2 3">
    <name type="scientific">Portunus trituberculatus</name>
    <name type="common">Swimming crab</name>
    <name type="synonym">Neptunus trituberculatus</name>
    <dbReference type="NCBI Taxonomy" id="210409"/>
    <lineage>
        <taxon>Eukaryota</taxon>
        <taxon>Metazoa</taxon>
        <taxon>Ecdysozoa</taxon>
        <taxon>Arthropoda</taxon>
        <taxon>Crustacea</taxon>
        <taxon>Multicrustacea</taxon>
        <taxon>Malacostraca</taxon>
        <taxon>Eumalacostraca</taxon>
        <taxon>Eucarida</taxon>
        <taxon>Decapoda</taxon>
        <taxon>Pleocyemata</taxon>
        <taxon>Brachyura</taxon>
        <taxon>Eubrachyura</taxon>
        <taxon>Portunoidea</taxon>
        <taxon>Portunidae</taxon>
        <taxon>Portuninae</taxon>
        <taxon>Portunus</taxon>
    </lineage>
</organism>
<name>A0A5B7HVR4_PORTR</name>
<comment type="caution">
    <text evidence="2">The sequence shown here is derived from an EMBL/GenBank/DDBJ whole genome shotgun (WGS) entry which is preliminary data.</text>
</comment>
<dbReference type="AlphaFoldDB" id="A0A5B7HVR4"/>
<reference evidence="2 3" key="1">
    <citation type="submission" date="2019-05" db="EMBL/GenBank/DDBJ databases">
        <title>Another draft genome of Portunus trituberculatus and its Hox gene families provides insights of decapod evolution.</title>
        <authorList>
            <person name="Jeong J.-H."/>
            <person name="Song I."/>
            <person name="Kim S."/>
            <person name="Choi T."/>
            <person name="Kim D."/>
            <person name="Ryu S."/>
            <person name="Kim W."/>
        </authorList>
    </citation>
    <scope>NUCLEOTIDE SEQUENCE [LARGE SCALE GENOMIC DNA]</scope>
    <source>
        <tissue evidence="2">Muscle</tissue>
    </source>
</reference>
<keyword evidence="1" id="KW-0732">Signal</keyword>
<accession>A0A5B7HVR4</accession>
<proteinExistence type="predicted"/>
<keyword evidence="3" id="KW-1185">Reference proteome</keyword>
<protein>
    <submittedName>
        <fullName evidence="2">Uncharacterized protein</fullName>
    </submittedName>
</protein>